<dbReference type="Proteomes" id="UP000604475">
    <property type="component" value="Unassembled WGS sequence"/>
</dbReference>
<dbReference type="AlphaFoldDB" id="A0A937RJ56"/>
<proteinExistence type="predicted"/>
<comment type="caution">
    <text evidence="1">The sequence shown here is derived from an EMBL/GenBank/DDBJ whole genome shotgun (WGS) entry which is preliminary data.</text>
</comment>
<protein>
    <submittedName>
        <fullName evidence="1">Uncharacterized protein</fullName>
    </submittedName>
</protein>
<keyword evidence="2" id="KW-1185">Reference proteome</keyword>
<reference evidence="1" key="1">
    <citation type="submission" date="2020-12" db="EMBL/GenBank/DDBJ databases">
        <title>Genomic characterization of non-nitrogen-fixing Frankia strains.</title>
        <authorList>
            <person name="Carlos-Shanley C."/>
            <person name="Guerra T."/>
            <person name="Hahn D."/>
        </authorList>
    </citation>
    <scope>NUCLEOTIDE SEQUENCE</scope>
    <source>
        <strain evidence="1">CN6</strain>
    </source>
</reference>
<evidence type="ECO:0000313" key="1">
    <source>
        <dbReference type="EMBL" id="MBL7629809.1"/>
    </source>
</evidence>
<gene>
    <name evidence="1" type="ORF">I7412_22090</name>
</gene>
<organism evidence="1 2">
    <name type="scientific">Frankia nepalensis</name>
    <dbReference type="NCBI Taxonomy" id="1836974"/>
    <lineage>
        <taxon>Bacteria</taxon>
        <taxon>Bacillati</taxon>
        <taxon>Actinomycetota</taxon>
        <taxon>Actinomycetes</taxon>
        <taxon>Frankiales</taxon>
        <taxon>Frankiaceae</taxon>
        <taxon>Frankia</taxon>
    </lineage>
</organism>
<evidence type="ECO:0000313" key="2">
    <source>
        <dbReference type="Proteomes" id="UP000604475"/>
    </source>
</evidence>
<dbReference type="RefSeq" id="WP_202999726.1">
    <property type="nucleotide sequence ID" value="NZ_JADWYU010000087.1"/>
</dbReference>
<sequence length="184" mass="20132">MHRSDVPTALGLGGHEWTTYHSDLGGLVWGFEGVMTAHVGDRRRVLTPRHAVRLPARRLAEVIPNVASRAMYVEWSTVAHTDRAARVQAEPETGALLRELAGTADPPTAWRLWPRVVAGLAPPHDGGPHVPMPRDPRGQALALAPMDEAADHRRDGYRGTVGYLDAFRAHFRATPGRFYRGGSA</sequence>
<dbReference type="EMBL" id="JAEACQ010000237">
    <property type="protein sequence ID" value="MBL7629809.1"/>
    <property type="molecule type" value="Genomic_DNA"/>
</dbReference>
<name>A0A937RJ56_9ACTN</name>
<accession>A0A937RJ56</accession>